<dbReference type="Gene3D" id="1.10.10.1150">
    <property type="entry name" value="Coenzyme PQQ synthesis protein D (PqqD)"/>
    <property type="match status" value="1"/>
</dbReference>
<organism evidence="1 2">
    <name type="scientific">Sphingomonas swuensis</name>
    <dbReference type="NCBI Taxonomy" id="977800"/>
    <lineage>
        <taxon>Bacteria</taxon>
        <taxon>Pseudomonadati</taxon>
        <taxon>Pseudomonadota</taxon>
        <taxon>Alphaproteobacteria</taxon>
        <taxon>Sphingomonadales</taxon>
        <taxon>Sphingomonadaceae</taxon>
        <taxon>Sphingomonas</taxon>
    </lineage>
</organism>
<gene>
    <name evidence="1" type="ORF">GCM10022280_12990</name>
</gene>
<evidence type="ECO:0008006" key="3">
    <source>
        <dbReference type="Google" id="ProtNLM"/>
    </source>
</evidence>
<sequence length="88" mass="9506">MTRYQRSADALSADVGDDVVALQAVRGFAYGMEGVTAAVWQGLEQPATLAELVALLRESYDVDEELCRTEVAELLAQFIAEGLVEEVA</sequence>
<keyword evidence="2" id="KW-1185">Reference proteome</keyword>
<evidence type="ECO:0000313" key="1">
    <source>
        <dbReference type="EMBL" id="GAA4015609.1"/>
    </source>
</evidence>
<accession>A0ABP7SRY3</accession>
<dbReference type="Proteomes" id="UP001500235">
    <property type="component" value="Unassembled WGS sequence"/>
</dbReference>
<protein>
    <recommendedName>
        <fullName evidence="3">PqqD family protein</fullName>
    </recommendedName>
</protein>
<dbReference type="RefSeq" id="WP_344706571.1">
    <property type="nucleotide sequence ID" value="NZ_BAABBQ010000001.1"/>
</dbReference>
<dbReference type="InterPro" id="IPR041881">
    <property type="entry name" value="PqqD_sf"/>
</dbReference>
<dbReference type="Pfam" id="PF05402">
    <property type="entry name" value="PqqD"/>
    <property type="match status" value="1"/>
</dbReference>
<reference evidence="2" key="1">
    <citation type="journal article" date="2019" name="Int. J. Syst. Evol. Microbiol.">
        <title>The Global Catalogue of Microorganisms (GCM) 10K type strain sequencing project: providing services to taxonomists for standard genome sequencing and annotation.</title>
        <authorList>
            <consortium name="The Broad Institute Genomics Platform"/>
            <consortium name="The Broad Institute Genome Sequencing Center for Infectious Disease"/>
            <person name="Wu L."/>
            <person name="Ma J."/>
        </authorList>
    </citation>
    <scope>NUCLEOTIDE SEQUENCE [LARGE SCALE GENOMIC DNA]</scope>
    <source>
        <strain evidence="2">JCM 17563</strain>
    </source>
</reference>
<comment type="caution">
    <text evidence="1">The sequence shown here is derived from an EMBL/GenBank/DDBJ whole genome shotgun (WGS) entry which is preliminary data.</text>
</comment>
<dbReference type="EMBL" id="BAABBQ010000001">
    <property type="protein sequence ID" value="GAA4015609.1"/>
    <property type="molecule type" value="Genomic_DNA"/>
</dbReference>
<name>A0ABP7SRY3_9SPHN</name>
<proteinExistence type="predicted"/>
<evidence type="ECO:0000313" key="2">
    <source>
        <dbReference type="Proteomes" id="UP001500235"/>
    </source>
</evidence>
<dbReference type="InterPro" id="IPR008792">
    <property type="entry name" value="PQQD"/>
</dbReference>